<name>A0A6V8H9Y9_TALPI</name>
<evidence type="ECO:0000313" key="1">
    <source>
        <dbReference type="EMBL" id="GAM36944.1"/>
    </source>
</evidence>
<sequence>MASEIPEYFLPRNWDYPPTGPIKLGNVLVSLKEPHRPLATVKPNADMIITSQKTLVAIETEKLRSGGAAIMTTFLSALLGAGADLGVNGERSSGRAFTFDCLNTSYIGTTEEDGATAEKTEYQAYIERCVKAPAVLRYLERKRFRKHVYVITGLKTVSGTKCSTTTSRATEVLVGAQVDGTILSGAAVPMGGGPEVHGGSARKLRISWEGSTEFVLAFKVSKVSVNQVGNVKKEEEYLKGAFLEHAPEKGEPVKLAVNVVQQPDVEVRFSASAVAEGEEVVYFGVLEDDEDENDD</sequence>
<protein>
    <submittedName>
        <fullName evidence="1">Uncharacterized protein</fullName>
    </submittedName>
</protein>
<proteinExistence type="predicted"/>
<reference evidence="2" key="1">
    <citation type="journal article" date="2015" name="Genome Announc.">
        <title>Draft genome sequence of Talaromyces cellulolyticus strain Y-94, a source of lignocellulosic biomass-degrading enzymes.</title>
        <authorList>
            <person name="Fujii T."/>
            <person name="Koike H."/>
            <person name="Sawayama S."/>
            <person name="Yano S."/>
            <person name="Inoue H."/>
        </authorList>
    </citation>
    <scope>NUCLEOTIDE SEQUENCE [LARGE SCALE GENOMIC DNA]</scope>
    <source>
        <strain evidence="2">Y-94</strain>
    </source>
</reference>
<gene>
    <name evidence="1" type="ORF">TCE0_022r06441</name>
</gene>
<keyword evidence="2" id="KW-1185">Reference proteome</keyword>
<accession>A0A6V8H9Y9</accession>
<evidence type="ECO:0000313" key="2">
    <source>
        <dbReference type="Proteomes" id="UP000053095"/>
    </source>
</evidence>
<comment type="caution">
    <text evidence="1">The sequence shown here is derived from an EMBL/GenBank/DDBJ whole genome shotgun (WGS) entry which is preliminary data.</text>
</comment>
<dbReference type="EMBL" id="DF933818">
    <property type="protein sequence ID" value="GAM36944.1"/>
    <property type="molecule type" value="Genomic_DNA"/>
</dbReference>
<dbReference type="Proteomes" id="UP000053095">
    <property type="component" value="Unassembled WGS sequence"/>
</dbReference>
<organism evidence="1 2">
    <name type="scientific">Talaromyces pinophilus</name>
    <name type="common">Penicillium pinophilum</name>
    <dbReference type="NCBI Taxonomy" id="128442"/>
    <lineage>
        <taxon>Eukaryota</taxon>
        <taxon>Fungi</taxon>
        <taxon>Dikarya</taxon>
        <taxon>Ascomycota</taxon>
        <taxon>Pezizomycotina</taxon>
        <taxon>Eurotiomycetes</taxon>
        <taxon>Eurotiomycetidae</taxon>
        <taxon>Eurotiales</taxon>
        <taxon>Trichocomaceae</taxon>
        <taxon>Talaromyces</taxon>
        <taxon>Talaromyces sect. Talaromyces</taxon>
    </lineage>
</organism>
<dbReference type="AlphaFoldDB" id="A0A6V8H9Y9"/>